<sequence length="275" mass="30358">MVILDRRFDWLGRQIAWTRRGSGPPLVFCHGTPWSSRLWAPFAAALADEFTVYLWDMPGYGASSKRADHDVDLSVQGAAFTALLEHCDLDRPHVVAHDYGGAVSLRTHLLDDVAYASLCLVDVVALRPWGSPFFTLVKDNANVFAQLPAAVHRGALEAYISGASHRGLRPEDLAMLTAPWCDDEGQAAFYRQIAQADERLTAELEPLLPGLTTPTHIIWGENDTWIPADRAHRLHEAIPTSTLALVAEAGHLIQLDQPVALATQLRHWLTHATRA</sequence>
<reference evidence="2 3" key="1">
    <citation type="submission" date="2016-11" db="EMBL/GenBank/DDBJ databases">
        <authorList>
            <person name="Jaros S."/>
            <person name="Januszkiewicz K."/>
            <person name="Wedrychowicz H."/>
        </authorList>
    </citation>
    <scope>NUCLEOTIDE SEQUENCE [LARGE SCALE GENOMIC DNA]</scope>
    <source>
        <strain evidence="2 3">DSM 45627</strain>
    </source>
</reference>
<evidence type="ECO:0000259" key="1">
    <source>
        <dbReference type="Pfam" id="PF12697"/>
    </source>
</evidence>
<proteinExistence type="predicted"/>
<dbReference type="STRING" id="1206085.SAMN05443575_1007"/>
<feature type="domain" description="AB hydrolase-1" evidence="1">
    <location>
        <begin position="26"/>
        <end position="262"/>
    </location>
</feature>
<dbReference type="PANTHER" id="PTHR43194">
    <property type="entry name" value="HYDROLASE ALPHA/BETA FOLD FAMILY"/>
    <property type="match status" value="1"/>
</dbReference>
<dbReference type="PANTHER" id="PTHR43194:SF5">
    <property type="entry name" value="PIMELOYL-[ACYL-CARRIER PROTEIN] METHYL ESTER ESTERASE"/>
    <property type="match status" value="1"/>
</dbReference>
<gene>
    <name evidence="2" type="ORF">SAMN05443575_1007</name>
</gene>
<dbReference type="SUPFAM" id="SSF53474">
    <property type="entry name" value="alpha/beta-Hydrolases"/>
    <property type="match status" value="1"/>
</dbReference>
<keyword evidence="3" id="KW-1185">Reference proteome</keyword>
<dbReference type="EMBL" id="FQVU01000001">
    <property type="protein sequence ID" value="SHF82832.1"/>
    <property type="molecule type" value="Genomic_DNA"/>
</dbReference>
<dbReference type="Pfam" id="PF12697">
    <property type="entry name" value="Abhydrolase_6"/>
    <property type="match status" value="1"/>
</dbReference>
<organism evidence="2 3">
    <name type="scientific">Jatrophihabitans endophyticus</name>
    <dbReference type="NCBI Taxonomy" id="1206085"/>
    <lineage>
        <taxon>Bacteria</taxon>
        <taxon>Bacillati</taxon>
        <taxon>Actinomycetota</taxon>
        <taxon>Actinomycetes</taxon>
        <taxon>Jatrophihabitantales</taxon>
        <taxon>Jatrophihabitantaceae</taxon>
        <taxon>Jatrophihabitans</taxon>
    </lineage>
</organism>
<dbReference type="InterPro" id="IPR050228">
    <property type="entry name" value="Carboxylesterase_BioH"/>
</dbReference>
<evidence type="ECO:0000313" key="3">
    <source>
        <dbReference type="Proteomes" id="UP000186132"/>
    </source>
</evidence>
<dbReference type="AlphaFoldDB" id="A0A1M5EUZ0"/>
<evidence type="ECO:0000313" key="2">
    <source>
        <dbReference type="EMBL" id="SHF82832.1"/>
    </source>
</evidence>
<dbReference type="Proteomes" id="UP000186132">
    <property type="component" value="Unassembled WGS sequence"/>
</dbReference>
<dbReference type="InterPro" id="IPR000073">
    <property type="entry name" value="AB_hydrolase_1"/>
</dbReference>
<dbReference type="PRINTS" id="PR00111">
    <property type="entry name" value="ABHYDROLASE"/>
</dbReference>
<name>A0A1M5EUZ0_9ACTN</name>
<protein>
    <submittedName>
        <fullName evidence="2">Pimeloyl-ACP methyl ester carboxylesterase</fullName>
    </submittedName>
</protein>
<dbReference type="InterPro" id="IPR029058">
    <property type="entry name" value="AB_hydrolase_fold"/>
</dbReference>
<accession>A0A1M5EUZ0</accession>
<dbReference type="Gene3D" id="3.40.50.1820">
    <property type="entry name" value="alpha/beta hydrolase"/>
    <property type="match status" value="1"/>
</dbReference>
<dbReference type="GO" id="GO:0003824">
    <property type="term" value="F:catalytic activity"/>
    <property type="evidence" value="ECO:0007669"/>
    <property type="project" value="UniProtKB-ARBA"/>
</dbReference>